<reference evidence="7 8" key="1">
    <citation type="journal article" date="2017" name="Plant Biotechnol. J.">
        <title>A comprehensive draft genome sequence for lupin (Lupinus angustifolius), an emerging health food: insights into plant-microbe interactions and legume evolution.</title>
        <authorList>
            <person name="Hane J.K."/>
            <person name="Ming Y."/>
            <person name="Kamphuis L.G."/>
            <person name="Nelson M.N."/>
            <person name="Garg G."/>
            <person name="Atkins C.A."/>
            <person name="Bayer P.E."/>
            <person name="Bravo A."/>
            <person name="Bringans S."/>
            <person name="Cannon S."/>
            <person name="Edwards D."/>
            <person name="Foley R."/>
            <person name="Gao L.L."/>
            <person name="Harrison M.J."/>
            <person name="Huang W."/>
            <person name="Hurgobin B."/>
            <person name="Li S."/>
            <person name="Liu C.W."/>
            <person name="McGrath A."/>
            <person name="Morahan G."/>
            <person name="Murray J."/>
            <person name="Weller J."/>
            <person name="Jian J."/>
            <person name="Singh K.B."/>
        </authorList>
    </citation>
    <scope>NUCLEOTIDE SEQUENCE [LARGE SCALE GENOMIC DNA]</scope>
    <source>
        <strain evidence="8">cv. Tanjil</strain>
        <tissue evidence="7">Whole plant</tissue>
    </source>
</reference>
<dbReference type="InterPro" id="IPR025258">
    <property type="entry name" value="RH_dom"/>
</dbReference>
<organism evidence="7 8">
    <name type="scientific">Lupinus angustifolius</name>
    <name type="common">Narrow-leaved blue lupine</name>
    <dbReference type="NCBI Taxonomy" id="3871"/>
    <lineage>
        <taxon>Eukaryota</taxon>
        <taxon>Viridiplantae</taxon>
        <taxon>Streptophyta</taxon>
        <taxon>Embryophyta</taxon>
        <taxon>Tracheophyta</taxon>
        <taxon>Spermatophyta</taxon>
        <taxon>Magnoliopsida</taxon>
        <taxon>eudicotyledons</taxon>
        <taxon>Gunneridae</taxon>
        <taxon>Pentapetalae</taxon>
        <taxon>rosids</taxon>
        <taxon>fabids</taxon>
        <taxon>Fabales</taxon>
        <taxon>Fabaceae</taxon>
        <taxon>Papilionoideae</taxon>
        <taxon>50 kb inversion clade</taxon>
        <taxon>genistoids sensu lato</taxon>
        <taxon>core genistoids</taxon>
        <taxon>Genisteae</taxon>
        <taxon>Lupinus</taxon>
    </lineage>
</organism>
<proteinExistence type="predicted"/>
<dbReference type="InterPro" id="IPR001683">
    <property type="entry name" value="PX_dom"/>
</dbReference>
<name>A0A1J7HRH2_LUPAN</name>
<keyword evidence="1" id="KW-0479">Metal-binding</keyword>
<accession>A0A1J7HRH2</accession>
<protein>
    <recommendedName>
        <fullName evidence="6">PX domain-containing protein</fullName>
    </recommendedName>
</protein>
<dbReference type="Proteomes" id="UP000188354">
    <property type="component" value="Chromosome LG03"/>
</dbReference>
<dbReference type="GO" id="GO:0016020">
    <property type="term" value="C:membrane"/>
    <property type="evidence" value="ECO:0007669"/>
    <property type="project" value="UniProtKB-ARBA"/>
</dbReference>
<dbReference type="InterPro" id="IPR056924">
    <property type="entry name" value="SH3_Tf2-1"/>
</dbReference>
<dbReference type="PANTHER" id="PTHR12326:SF3">
    <property type="entry name" value="DIFFERENTIALLY EXPRESSED IN FDCP 8 HOMOLOG"/>
    <property type="match status" value="1"/>
</dbReference>
<dbReference type="CDD" id="cd06093">
    <property type="entry name" value="PX_domain"/>
    <property type="match status" value="1"/>
</dbReference>
<dbReference type="Gramene" id="OIW15399">
    <property type="protein sequence ID" value="OIW15399"/>
    <property type="gene ID" value="TanjilG_15782"/>
</dbReference>
<evidence type="ECO:0000256" key="3">
    <source>
        <dbReference type="ARBA" id="ARBA00022771"/>
    </source>
</evidence>
<dbReference type="GO" id="GO:0005768">
    <property type="term" value="C:endosome"/>
    <property type="evidence" value="ECO:0007669"/>
    <property type="project" value="UniProtKB-ARBA"/>
</dbReference>
<evidence type="ECO:0000256" key="1">
    <source>
        <dbReference type="ARBA" id="ARBA00022723"/>
    </source>
</evidence>
<evidence type="ECO:0000313" key="7">
    <source>
        <dbReference type="EMBL" id="OIW15399.1"/>
    </source>
</evidence>
<dbReference type="OMA" id="TDQCLVC"/>
<keyword evidence="2" id="KW-0677">Repeat</keyword>
<feature type="compositionally biased region" description="Polar residues" evidence="5">
    <location>
        <begin position="33"/>
        <end position="42"/>
    </location>
</feature>
<keyword evidence="8" id="KW-1185">Reference proteome</keyword>
<feature type="region of interest" description="Disordered" evidence="5">
    <location>
        <begin position="374"/>
        <end position="397"/>
    </location>
</feature>
<feature type="compositionally biased region" description="Polar residues" evidence="5">
    <location>
        <begin position="384"/>
        <end position="396"/>
    </location>
</feature>
<dbReference type="Gene3D" id="3.30.1520.10">
    <property type="entry name" value="Phox-like domain"/>
    <property type="match status" value="1"/>
</dbReference>
<feature type="region of interest" description="Disordered" evidence="5">
    <location>
        <begin position="1"/>
        <end position="43"/>
    </location>
</feature>
<evidence type="ECO:0000259" key="6">
    <source>
        <dbReference type="PROSITE" id="PS50195"/>
    </source>
</evidence>
<dbReference type="InterPro" id="IPR051366">
    <property type="entry name" value="DEF8"/>
</dbReference>
<gene>
    <name evidence="7" type="ORF">TanjilG_15782</name>
</gene>
<dbReference type="PROSITE" id="PS50195">
    <property type="entry name" value="PX"/>
    <property type="match status" value="1"/>
</dbReference>
<evidence type="ECO:0000256" key="5">
    <source>
        <dbReference type="SAM" id="MobiDB-lite"/>
    </source>
</evidence>
<evidence type="ECO:0000256" key="2">
    <source>
        <dbReference type="ARBA" id="ARBA00022737"/>
    </source>
</evidence>
<dbReference type="GO" id="GO:0008270">
    <property type="term" value="F:zinc ion binding"/>
    <property type="evidence" value="ECO:0007669"/>
    <property type="project" value="UniProtKB-KW"/>
</dbReference>
<dbReference type="PANTHER" id="PTHR12326">
    <property type="entry name" value="PLECKSTRIN HOMOLOGY DOMAIN CONTAINING PROTEIN"/>
    <property type="match status" value="1"/>
</dbReference>
<dbReference type="EMBL" id="CM007363">
    <property type="protein sequence ID" value="OIW15399.1"/>
    <property type="molecule type" value="Genomic_DNA"/>
</dbReference>
<dbReference type="Gene3D" id="3.30.420.10">
    <property type="entry name" value="Ribonuclease H-like superfamily/Ribonuclease H"/>
    <property type="match status" value="1"/>
</dbReference>
<keyword evidence="3" id="KW-0863">Zinc-finger</keyword>
<evidence type="ECO:0000256" key="4">
    <source>
        <dbReference type="ARBA" id="ARBA00022833"/>
    </source>
</evidence>
<evidence type="ECO:0000313" key="8">
    <source>
        <dbReference type="Proteomes" id="UP000188354"/>
    </source>
</evidence>
<dbReference type="GO" id="GO:0035091">
    <property type="term" value="F:phosphatidylinositol binding"/>
    <property type="evidence" value="ECO:0007669"/>
    <property type="project" value="InterPro"/>
</dbReference>
<dbReference type="STRING" id="3871.A0A1J7HRH2"/>
<feature type="region of interest" description="Disordered" evidence="5">
    <location>
        <begin position="274"/>
        <end position="307"/>
    </location>
</feature>
<dbReference type="SMART" id="SM01175">
    <property type="entry name" value="DUF4206"/>
    <property type="match status" value="1"/>
</dbReference>
<dbReference type="GO" id="GO:0003676">
    <property type="term" value="F:nucleic acid binding"/>
    <property type="evidence" value="ECO:0007669"/>
    <property type="project" value="InterPro"/>
</dbReference>
<dbReference type="SUPFAM" id="SSF64268">
    <property type="entry name" value="PX domain"/>
    <property type="match status" value="1"/>
</dbReference>
<dbReference type="AlphaFoldDB" id="A0A1J7HRH2"/>
<dbReference type="InterPro" id="IPR036397">
    <property type="entry name" value="RNaseH_sf"/>
</dbReference>
<sequence>MGETTRDSTTSLDPLDSFPPLRVHQSDGDDAASPSSRYSSCGESEFDRYCSANSAMGTPSVRSTVSLYNDFSELDFGSVRGFEIGEDSNRLENFSLGGGGRAEVNQIDHDKFGTGPRSLGYGSSGLEFYGDDGGDELATVEFNHMVEPFEERGGGNELKGVDGYVGIKSSCNSESGNVRNGERIGLRDVDGFASEVMVEEGGGIVRLDGYDVRSSLEGGEREMEREGVGGLSDCEEHTVGEASMYNYGAGGESGLSCGAVGIDGFDVRSNFNCGESETETDREENGGLSDFEHSEGENSMYSYGSDGENKNESYLSRVIHYRKEPELQNENPLLINSSVAFGSDDLDDFLMENVSCDPLSMSNPFHIRRERNHEVGEDPAKLGSLSSAGCISASQKESGKDKKDMVIINEKLEELKGIGEPVAIEEVRDTPTFAVNDFLNTVNPQDQGSDNLVKTSTTTEACEVNLDPLTEEAQQCMSMNVKGDQSISIENVIATSDAQHVKKSELDHSKIKFDQFSDSRVDQIFYNSSNHIGNINVKSFKRSEQNVPPSNHGMKKTLESYPMSTNLLETSPVISKIEDFEPNEFYDEVVQEMEDILLDSMDSPRAKFAMGNRLLKSQVSMPLRDGGLTASTSSTNDTYLLVQRPTRIDRIEVVGARQKKGDVSFSERLVGVKEYTVYKIKVWSGKDQWEVEKRYRDFLALCRCMKTLFTDQGWNLPLPWSSVDKESNIFRSSSPDIIVKRSVLIQECLQSILRTRFFSTPPSALVWFLSPQDLQPVSPVSNTPVSPSSFNRNFSTLGKTISLIVEIPPNKSVKQLLDAQHYTCAGCHMHFDDGKTLIWDFVQTLGWGKPRLCEYTGQLFCSSCHTNETAVLPARVLHHWDFTHYPVSQMAKSYLDSILEQPMLCVTAVNPFLLSKVPALLHVMNMRKKIGSMLPYVHCPFRRSINRGLGNRRYLLEINDFFALRDLIDLSKGVFAALPTMVETVSRKILEHITDQCLVCCDVGIPCSARQDCNDPVSLIFPFQPKQWVEWLPWAEFWFNTTYNASAGMTPFKALYGRDPPILIKGCTFTSRIEEVNQLMMTRDLVLQELQQNLVRTQDAMSTQANKHRRQVEFEVGDWVFLKLQPYKLKSLANRPAAKLATKFYGPYQVLEKVGLVACRLALPEYAKVHPVFHVSLLK</sequence>
<dbReference type="Pfam" id="PF24626">
    <property type="entry name" value="SH3_Tf2-1"/>
    <property type="match status" value="1"/>
</dbReference>
<feature type="domain" description="PX" evidence="6">
    <location>
        <begin position="656"/>
        <end position="775"/>
    </location>
</feature>
<keyword evidence="4" id="KW-0862">Zinc</keyword>
<dbReference type="InterPro" id="IPR036871">
    <property type="entry name" value="PX_dom_sf"/>
</dbReference>
<dbReference type="Pfam" id="PF13901">
    <property type="entry name" value="RH_dom"/>
    <property type="match status" value="1"/>
</dbReference>